<evidence type="ECO:0000313" key="9">
    <source>
        <dbReference type="Proteomes" id="UP001203945"/>
    </source>
</evidence>
<comment type="caution">
    <text evidence="8">The sequence shown here is derived from an EMBL/GenBank/DDBJ whole genome shotgun (WGS) entry which is preliminary data.</text>
</comment>
<feature type="transmembrane region" description="Helical" evidence="7">
    <location>
        <begin position="109"/>
        <end position="131"/>
    </location>
</feature>
<protein>
    <submittedName>
        <fullName evidence="8">YihY/virulence factor BrkB family protein</fullName>
    </submittedName>
</protein>
<proteinExistence type="predicted"/>
<sequence>MSETAANRSTGLYEALFAPLDEDTRRAWRIGPDARAENEDIARLKQAADEAARRAAEAEQRAVLPKSDLVRNDAPTSPWVMTKDDWLSVGKSTLAETSEDRVTSVAGGVVFFSLLALFPALTALVSIYGLVADRGMILEHLSMMQAFLPSGAYGIIEGQIQSITSAPSSALSAAGLIAIAIALYSATGGTRAMIDALNIAFFTVETRSFIKKNLIAIGFTLGGIILLITMLGVIAVIPAVLRMLPLTSATEWMVAILRWPIMFAVVVVTLAALYRWGPAREPGKGVWRGVLPGALFAAAGLVVASMLFSWYAANFANYNETYGSLGAAVGLMMWLWIASIVVMVGAELNSEIERHLRKRHGLPDLSDLDKATPPA</sequence>
<evidence type="ECO:0000256" key="6">
    <source>
        <dbReference type="SAM" id="Coils"/>
    </source>
</evidence>
<keyword evidence="4 7" id="KW-1133">Transmembrane helix</keyword>
<dbReference type="PANTHER" id="PTHR30213">
    <property type="entry name" value="INNER MEMBRANE PROTEIN YHJD"/>
    <property type="match status" value="1"/>
</dbReference>
<keyword evidence="9" id="KW-1185">Reference proteome</keyword>
<evidence type="ECO:0000256" key="7">
    <source>
        <dbReference type="SAM" id="Phobius"/>
    </source>
</evidence>
<dbReference type="Pfam" id="PF03631">
    <property type="entry name" value="Virul_fac_BrkB"/>
    <property type="match status" value="1"/>
</dbReference>
<organism evidence="8 9">
    <name type="scientific">Paracoccus albicereus</name>
    <dbReference type="NCBI Taxonomy" id="2922394"/>
    <lineage>
        <taxon>Bacteria</taxon>
        <taxon>Pseudomonadati</taxon>
        <taxon>Pseudomonadota</taxon>
        <taxon>Alphaproteobacteria</taxon>
        <taxon>Rhodobacterales</taxon>
        <taxon>Paracoccaceae</taxon>
        <taxon>Paracoccus</taxon>
    </lineage>
</organism>
<accession>A0ABT1MTN6</accession>
<evidence type="ECO:0000256" key="2">
    <source>
        <dbReference type="ARBA" id="ARBA00022475"/>
    </source>
</evidence>
<dbReference type="PANTHER" id="PTHR30213:SF0">
    <property type="entry name" value="UPF0761 MEMBRANE PROTEIN YIHY"/>
    <property type="match status" value="1"/>
</dbReference>
<feature type="transmembrane region" description="Helical" evidence="7">
    <location>
        <begin position="170"/>
        <end position="194"/>
    </location>
</feature>
<keyword evidence="3 7" id="KW-0812">Transmembrane</keyword>
<feature type="transmembrane region" description="Helical" evidence="7">
    <location>
        <begin position="325"/>
        <end position="348"/>
    </location>
</feature>
<dbReference type="EMBL" id="JAKZEU010000005">
    <property type="protein sequence ID" value="MCQ0971682.1"/>
    <property type="molecule type" value="Genomic_DNA"/>
</dbReference>
<dbReference type="NCBIfam" id="TIGR00765">
    <property type="entry name" value="yihY_not_rbn"/>
    <property type="match status" value="1"/>
</dbReference>
<comment type="subcellular location">
    <subcellularLocation>
        <location evidence="1">Cell membrane</location>
        <topology evidence="1">Multi-pass membrane protein</topology>
    </subcellularLocation>
</comment>
<evidence type="ECO:0000256" key="5">
    <source>
        <dbReference type="ARBA" id="ARBA00023136"/>
    </source>
</evidence>
<evidence type="ECO:0000256" key="1">
    <source>
        <dbReference type="ARBA" id="ARBA00004651"/>
    </source>
</evidence>
<feature type="transmembrane region" description="Helical" evidence="7">
    <location>
        <begin position="286"/>
        <end position="313"/>
    </location>
</feature>
<dbReference type="InterPro" id="IPR017039">
    <property type="entry name" value="Virul_fac_BrkB"/>
</dbReference>
<feature type="transmembrane region" description="Helical" evidence="7">
    <location>
        <begin position="214"/>
        <end position="240"/>
    </location>
</feature>
<gene>
    <name evidence="8" type="ORF">MLD63_14760</name>
</gene>
<evidence type="ECO:0000256" key="3">
    <source>
        <dbReference type="ARBA" id="ARBA00022692"/>
    </source>
</evidence>
<keyword evidence="5 7" id="KW-0472">Membrane</keyword>
<dbReference type="Proteomes" id="UP001203945">
    <property type="component" value="Unassembled WGS sequence"/>
</dbReference>
<evidence type="ECO:0000256" key="4">
    <source>
        <dbReference type="ARBA" id="ARBA00022989"/>
    </source>
</evidence>
<feature type="coiled-coil region" evidence="6">
    <location>
        <begin position="34"/>
        <end position="61"/>
    </location>
</feature>
<dbReference type="RefSeq" id="WP_255330684.1">
    <property type="nucleotide sequence ID" value="NZ_JAKZEU010000005.1"/>
</dbReference>
<name>A0ABT1MTN6_9RHOB</name>
<evidence type="ECO:0000313" key="8">
    <source>
        <dbReference type="EMBL" id="MCQ0971682.1"/>
    </source>
</evidence>
<keyword evidence="6" id="KW-0175">Coiled coil</keyword>
<keyword evidence="2" id="KW-1003">Cell membrane</keyword>
<reference evidence="8 9" key="1">
    <citation type="submission" date="2022-03" db="EMBL/GenBank/DDBJ databases">
        <authorList>
            <person name="He Y."/>
        </authorList>
    </citation>
    <scope>NUCLEOTIDE SEQUENCE [LARGE SCALE GENOMIC DNA]</scope>
    <source>
        <strain evidence="8 9">TK19116</strain>
    </source>
</reference>
<feature type="transmembrane region" description="Helical" evidence="7">
    <location>
        <begin position="252"/>
        <end position="274"/>
    </location>
</feature>